<dbReference type="Gene3D" id="3.40.50.970">
    <property type="match status" value="2"/>
</dbReference>
<dbReference type="PANTHER" id="PTHR18968">
    <property type="entry name" value="THIAMINE PYROPHOSPHATE ENZYMES"/>
    <property type="match status" value="1"/>
</dbReference>
<dbReference type="PROSITE" id="PS00187">
    <property type="entry name" value="TPP_ENZYMES"/>
    <property type="match status" value="1"/>
</dbReference>
<feature type="domain" description="Thiamine pyrophosphate enzyme central" evidence="4">
    <location>
        <begin position="189"/>
        <end position="315"/>
    </location>
</feature>
<dbReference type="Pfam" id="PF02775">
    <property type="entry name" value="TPP_enzyme_C"/>
    <property type="match status" value="1"/>
</dbReference>
<dbReference type="InterPro" id="IPR029035">
    <property type="entry name" value="DHS-like_NAD/FAD-binding_dom"/>
</dbReference>
<dbReference type="InterPro" id="IPR029061">
    <property type="entry name" value="THDP-binding"/>
</dbReference>
<evidence type="ECO:0000256" key="3">
    <source>
        <dbReference type="RuleBase" id="RU362132"/>
    </source>
</evidence>
<keyword evidence="8" id="KW-1185">Reference proteome</keyword>
<dbReference type="GO" id="GO:0003984">
    <property type="term" value="F:acetolactate synthase activity"/>
    <property type="evidence" value="ECO:0007669"/>
    <property type="project" value="TreeGrafter"/>
</dbReference>
<evidence type="ECO:0000313" key="7">
    <source>
        <dbReference type="EMBL" id="RVU37872.1"/>
    </source>
</evidence>
<dbReference type="Pfam" id="PF00205">
    <property type="entry name" value="TPP_enzyme_M"/>
    <property type="match status" value="1"/>
</dbReference>
<reference evidence="8" key="1">
    <citation type="submission" date="2019-01" db="EMBL/GenBank/DDBJ databases">
        <title>Gri0909 isolated from a small marine red alga.</title>
        <authorList>
            <person name="Kim J."/>
            <person name="Jeong S.E."/>
            <person name="Jeon C.O."/>
        </authorList>
    </citation>
    <scope>NUCLEOTIDE SEQUENCE [LARGE SCALE GENOMIC DNA]</scope>
    <source>
        <strain evidence="8">Gri0909</strain>
    </source>
</reference>
<dbReference type="SUPFAM" id="SSF52518">
    <property type="entry name" value="Thiamin diphosphate-binding fold (THDP-binding)"/>
    <property type="match status" value="2"/>
</dbReference>
<dbReference type="OrthoDB" id="4494979at2"/>
<gene>
    <name evidence="7" type="ORF">EOI86_00790</name>
</gene>
<protein>
    <submittedName>
        <fullName evidence="7">Thiamine pyrophosphate-binding protein</fullName>
    </submittedName>
</protein>
<dbReference type="RefSeq" id="WP_127763245.1">
    <property type="nucleotide sequence ID" value="NZ_SADE01000001.1"/>
</dbReference>
<dbReference type="Gene3D" id="3.40.50.1220">
    <property type="entry name" value="TPP-binding domain"/>
    <property type="match status" value="1"/>
</dbReference>
<evidence type="ECO:0000259" key="5">
    <source>
        <dbReference type="Pfam" id="PF02775"/>
    </source>
</evidence>
<dbReference type="GO" id="GO:0009099">
    <property type="term" value="P:L-valine biosynthetic process"/>
    <property type="evidence" value="ECO:0007669"/>
    <property type="project" value="TreeGrafter"/>
</dbReference>
<dbReference type="GO" id="GO:0009097">
    <property type="term" value="P:isoleucine biosynthetic process"/>
    <property type="evidence" value="ECO:0007669"/>
    <property type="project" value="TreeGrafter"/>
</dbReference>
<dbReference type="CDD" id="cd07035">
    <property type="entry name" value="TPP_PYR_POX_like"/>
    <property type="match status" value="1"/>
</dbReference>
<comment type="similarity">
    <text evidence="1 3">Belongs to the TPP enzyme family.</text>
</comment>
<proteinExistence type="inferred from homology"/>
<feature type="domain" description="Thiamine pyrophosphate enzyme N-terminal TPP-binding" evidence="6">
    <location>
        <begin position="4"/>
        <end position="118"/>
    </location>
</feature>
<dbReference type="EMBL" id="SADE01000001">
    <property type="protein sequence ID" value="RVU37872.1"/>
    <property type="molecule type" value="Genomic_DNA"/>
</dbReference>
<name>A0A437QTN9_9PROT</name>
<dbReference type="InterPro" id="IPR012001">
    <property type="entry name" value="Thiamin_PyroP_enz_TPP-bd_dom"/>
</dbReference>
<dbReference type="PANTHER" id="PTHR18968:SF129">
    <property type="entry name" value="ACETOLACTATE SYNTHASE"/>
    <property type="match status" value="1"/>
</dbReference>
<comment type="caution">
    <text evidence="7">The sequence shown here is derived from an EMBL/GenBank/DDBJ whole genome shotgun (WGS) entry which is preliminary data.</text>
</comment>
<dbReference type="SUPFAM" id="SSF52467">
    <property type="entry name" value="DHS-like NAD/FAD-binding domain"/>
    <property type="match status" value="1"/>
</dbReference>
<dbReference type="Pfam" id="PF02776">
    <property type="entry name" value="TPP_enzyme_N"/>
    <property type="match status" value="1"/>
</dbReference>
<evidence type="ECO:0000256" key="2">
    <source>
        <dbReference type="ARBA" id="ARBA00023052"/>
    </source>
</evidence>
<dbReference type="Proteomes" id="UP000287447">
    <property type="component" value="Unassembled WGS sequence"/>
</dbReference>
<dbReference type="InterPro" id="IPR011766">
    <property type="entry name" value="TPP_enzyme_TPP-bd"/>
</dbReference>
<dbReference type="GO" id="GO:0000287">
    <property type="term" value="F:magnesium ion binding"/>
    <property type="evidence" value="ECO:0007669"/>
    <property type="project" value="InterPro"/>
</dbReference>
<evidence type="ECO:0000313" key="8">
    <source>
        <dbReference type="Proteomes" id="UP000287447"/>
    </source>
</evidence>
<keyword evidence="2 3" id="KW-0786">Thiamine pyrophosphate</keyword>
<sequence>MPKTLADVLTDQLAQLGVRRMFGVPGGGSSLDLIDAGARHGIEFILSQTETAGAIMAAVTGELTGTPGVVLTGVGPGAASVVNGTAYASLEKSPLVVFTDQVEGTNAGGIHQKYDQQALFAPLVRSGAALDSETGPGVFAGLLIDATTPPFGPVHVDLSAAQASKPAHLPTVKIGEGTTGDFSVIPSVAKDQIKASRKPVLLVGLEARAERVAIAVHSTAQHLRCPVLTTYKAKGVVPDADPAVMGHVTGGTAEAAVLHAADLILAVGLDPIELINQPWPYQARVIDISEVAHEAGPFQPAAQLVGDPARILPALLEEEEQSGWQASELAALKSAQQARLMPPDMDWDRQPNDPRPLIHAIQQAAPGATLTVDSGAHMFPAMALWQADRPFSVLKSNGLSTMGFAVPAGIAAALHDPGRPVVAITGDGGLSMCLTELATAARLGVTVITVVLNDAALSLIDIKQQAQQRPPLGVRYPTIDYAAAAEALGVKGCRVEGNDAVTAAVGDAMARGGPSLIDVKVDPYAYPEILSALRK</sequence>
<dbReference type="InterPro" id="IPR000399">
    <property type="entry name" value="TPP-bd_CS"/>
</dbReference>
<dbReference type="GO" id="GO:0005948">
    <property type="term" value="C:acetolactate synthase complex"/>
    <property type="evidence" value="ECO:0007669"/>
    <property type="project" value="TreeGrafter"/>
</dbReference>
<organism evidence="7 8">
    <name type="scientific">Hwanghaeella grinnelliae</name>
    <dbReference type="NCBI Taxonomy" id="2500179"/>
    <lineage>
        <taxon>Bacteria</taxon>
        <taxon>Pseudomonadati</taxon>
        <taxon>Pseudomonadota</taxon>
        <taxon>Alphaproteobacteria</taxon>
        <taxon>Rhodospirillales</taxon>
        <taxon>Rhodospirillaceae</taxon>
        <taxon>Hwanghaeella</taxon>
    </lineage>
</organism>
<evidence type="ECO:0000259" key="4">
    <source>
        <dbReference type="Pfam" id="PF00205"/>
    </source>
</evidence>
<dbReference type="CDD" id="cd00568">
    <property type="entry name" value="TPP_enzymes"/>
    <property type="match status" value="1"/>
</dbReference>
<accession>A0A437QTN9</accession>
<dbReference type="GO" id="GO:0050660">
    <property type="term" value="F:flavin adenine dinucleotide binding"/>
    <property type="evidence" value="ECO:0007669"/>
    <property type="project" value="TreeGrafter"/>
</dbReference>
<dbReference type="GO" id="GO:0030976">
    <property type="term" value="F:thiamine pyrophosphate binding"/>
    <property type="evidence" value="ECO:0007669"/>
    <property type="project" value="InterPro"/>
</dbReference>
<evidence type="ECO:0000259" key="6">
    <source>
        <dbReference type="Pfam" id="PF02776"/>
    </source>
</evidence>
<feature type="domain" description="Thiamine pyrophosphate enzyme TPP-binding" evidence="5">
    <location>
        <begin position="373"/>
        <end position="519"/>
    </location>
</feature>
<dbReference type="InterPro" id="IPR045229">
    <property type="entry name" value="TPP_enz"/>
</dbReference>
<evidence type="ECO:0000256" key="1">
    <source>
        <dbReference type="ARBA" id="ARBA00007812"/>
    </source>
</evidence>
<dbReference type="AlphaFoldDB" id="A0A437QTN9"/>
<dbReference type="InterPro" id="IPR012000">
    <property type="entry name" value="Thiamin_PyroP_enz_cen_dom"/>
</dbReference>